<dbReference type="InterPro" id="IPR016187">
    <property type="entry name" value="CTDL_fold"/>
</dbReference>
<dbReference type="EMBL" id="JANRMI010000003">
    <property type="protein sequence ID" value="MDG0816906.1"/>
    <property type="molecule type" value="Genomic_DNA"/>
</dbReference>
<dbReference type="Gene3D" id="3.90.1580.10">
    <property type="entry name" value="paralog of FGE (formylglycine-generating enzyme)"/>
    <property type="match status" value="1"/>
</dbReference>
<dbReference type="SUPFAM" id="SSF56436">
    <property type="entry name" value="C-type lectin-like"/>
    <property type="match status" value="1"/>
</dbReference>
<sequence>MSINFDIRKLALFFLLVSPLCTSAKELVPVPAGEFKMPAVLNKKSIAVASFQIDEHAVTNREYLEFVKAVPEWRKSRVKKIFADASYLNYWKRDDDFGKVALPQSPAVQVSWYAARAYCQWVGKRLPSINEWEYVASAPLKNQGDIKSVILEWYGKGTEWPLPVVKKKSLNSLGVYDMHGVIWEWVEDFNSSLVTGESRADGSLDKNLFCGAGASGAADPSDYAAFMRFAFRSSLQARYTVQNLGFRCAKDIVELNTEKNAEK</sequence>
<protein>
    <submittedName>
        <fullName evidence="3">Formylglycine-generating enzyme family protein</fullName>
    </submittedName>
</protein>
<dbReference type="InterPro" id="IPR005532">
    <property type="entry name" value="SUMF_dom"/>
</dbReference>
<evidence type="ECO:0000259" key="2">
    <source>
        <dbReference type="Pfam" id="PF03781"/>
    </source>
</evidence>
<gene>
    <name evidence="3" type="ORF">NWE73_11060</name>
</gene>
<evidence type="ECO:0000313" key="3">
    <source>
        <dbReference type="EMBL" id="MDG0816906.1"/>
    </source>
</evidence>
<dbReference type="PANTHER" id="PTHR23150:SF26">
    <property type="entry name" value="GENERIC METHYLTRANSFERASE"/>
    <property type="match status" value="1"/>
</dbReference>
<reference evidence="3" key="1">
    <citation type="submission" date="2022-08" db="EMBL/GenBank/DDBJ databases">
        <title>Novel Bdellovibrio Species Isolated from Svalbard: Designation Bdellovibrio svalbardensis.</title>
        <authorList>
            <person name="Mitchell R.J."/>
            <person name="Choi S.Y."/>
        </authorList>
    </citation>
    <scope>NUCLEOTIDE SEQUENCE</scope>
    <source>
        <strain evidence="3">PAP01</strain>
    </source>
</reference>
<dbReference type="Pfam" id="PF03781">
    <property type="entry name" value="FGE-sulfatase"/>
    <property type="match status" value="1"/>
</dbReference>
<dbReference type="InterPro" id="IPR042095">
    <property type="entry name" value="SUMF_sf"/>
</dbReference>
<feature type="domain" description="Sulfatase-modifying factor enzyme-like" evidence="2">
    <location>
        <begin position="24"/>
        <end position="250"/>
    </location>
</feature>
<keyword evidence="4" id="KW-1185">Reference proteome</keyword>
<organism evidence="3 4">
    <name type="scientific">Bdellovibrio svalbardensis</name>
    <dbReference type="NCBI Taxonomy" id="2972972"/>
    <lineage>
        <taxon>Bacteria</taxon>
        <taxon>Pseudomonadati</taxon>
        <taxon>Bdellovibrionota</taxon>
        <taxon>Bdellovibrionia</taxon>
        <taxon>Bdellovibrionales</taxon>
        <taxon>Pseudobdellovibrionaceae</taxon>
        <taxon>Bdellovibrio</taxon>
    </lineage>
</organism>
<dbReference type="Proteomes" id="UP001152321">
    <property type="component" value="Unassembled WGS sequence"/>
</dbReference>
<dbReference type="PANTHER" id="PTHR23150">
    <property type="entry name" value="SULFATASE MODIFYING FACTOR 1, 2"/>
    <property type="match status" value="1"/>
</dbReference>
<comment type="caution">
    <text evidence="3">The sequence shown here is derived from an EMBL/GenBank/DDBJ whole genome shotgun (WGS) entry which is preliminary data.</text>
</comment>
<keyword evidence="1" id="KW-0732">Signal</keyword>
<dbReference type="RefSeq" id="WP_277578383.1">
    <property type="nucleotide sequence ID" value="NZ_JANRMI010000003.1"/>
</dbReference>
<proteinExistence type="predicted"/>
<accession>A0ABT6DJF2</accession>
<feature type="signal peptide" evidence="1">
    <location>
        <begin position="1"/>
        <end position="24"/>
    </location>
</feature>
<evidence type="ECO:0000313" key="4">
    <source>
        <dbReference type="Proteomes" id="UP001152321"/>
    </source>
</evidence>
<feature type="chain" id="PRO_5045093570" evidence="1">
    <location>
        <begin position="25"/>
        <end position="263"/>
    </location>
</feature>
<name>A0ABT6DJF2_9BACT</name>
<dbReference type="InterPro" id="IPR051043">
    <property type="entry name" value="Sulfatase_Mod_Factor_Kinase"/>
</dbReference>
<evidence type="ECO:0000256" key="1">
    <source>
        <dbReference type="SAM" id="SignalP"/>
    </source>
</evidence>